<organism evidence="2 3">
    <name type="scientific">Physocladia obscura</name>
    <dbReference type="NCBI Taxonomy" id="109957"/>
    <lineage>
        <taxon>Eukaryota</taxon>
        <taxon>Fungi</taxon>
        <taxon>Fungi incertae sedis</taxon>
        <taxon>Chytridiomycota</taxon>
        <taxon>Chytridiomycota incertae sedis</taxon>
        <taxon>Chytridiomycetes</taxon>
        <taxon>Chytridiales</taxon>
        <taxon>Chytriomycetaceae</taxon>
        <taxon>Physocladia</taxon>
    </lineage>
</organism>
<gene>
    <name evidence="2" type="ORF">HK100_006752</name>
</gene>
<feature type="compositionally biased region" description="Basic residues" evidence="1">
    <location>
        <begin position="168"/>
        <end position="178"/>
    </location>
</feature>
<dbReference type="AlphaFoldDB" id="A0AAD5SQ77"/>
<evidence type="ECO:0000313" key="3">
    <source>
        <dbReference type="Proteomes" id="UP001211907"/>
    </source>
</evidence>
<feature type="compositionally biased region" description="Polar residues" evidence="1">
    <location>
        <begin position="32"/>
        <end position="45"/>
    </location>
</feature>
<sequence length="236" mass="26354">MDSHHAIVERRLSALEASAWPDSTKTRPGRQSGFSSGPASVSGFLSENEDEDENENDDPASRSISALQIRSDLRALQALCSSNNIDDNRFDARIANLEHSLNEIIKHSFSQIASQLEKPKSNVATQSQNSATPFDFSSAPWVAFADSIASREKRHNSPSEQNNPLHSPKAKLLRKRKISSQDENIAAHEDDERFLSEQQKLQDAYSDELLRMADRLKTNSLMFGDSLKKDKEVCVI</sequence>
<name>A0AAD5SQ77_9FUNG</name>
<feature type="region of interest" description="Disordered" evidence="1">
    <location>
        <begin position="17"/>
        <end position="63"/>
    </location>
</feature>
<comment type="caution">
    <text evidence="2">The sequence shown here is derived from an EMBL/GenBank/DDBJ whole genome shotgun (WGS) entry which is preliminary data.</text>
</comment>
<keyword evidence="3" id="KW-1185">Reference proteome</keyword>
<evidence type="ECO:0000313" key="2">
    <source>
        <dbReference type="EMBL" id="KAJ3093195.1"/>
    </source>
</evidence>
<dbReference type="Proteomes" id="UP001211907">
    <property type="component" value="Unassembled WGS sequence"/>
</dbReference>
<proteinExistence type="predicted"/>
<accession>A0AAD5SQ77</accession>
<dbReference type="EMBL" id="JADGJH010003147">
    <property type="protein sequence ID" value="KAJ3093195.1"/>
    <property type="molecule type" value="Genomic_DNA"/>
</dbReference>
<feature type="region of interest" description="Disordered" evidence="1">
    <location>
        <begin position="150"/>
        <end position="186"/>
    </location>
</feature>
<evidence type="ECO:0000256" key="1">
    <source>
        <dbReference type="SAM" id="MobiDB-lite"/>
    </source>
</evidence>
<protein>
    <submittedName>
        <fullName evidence="2">Uncharacterized protein</fullName>
    </submittedName>
</protein>
<feature type="compositionally biased region" description="Acidic residues" evidence="1">
    <location>
        <begin position="47"/>
        <end position="58"/>
    </location>
</feature>
<reference evidence="2" key="1">
    <citation type="submission" date="2020-05" db="EMBL/GenBank/DDBJ databases">
        <title>Phylogenomic resolution of chytrid fungi.</title>
        <authorList>
            <person name="Stajich J.E."/>
            <person name="Amses K."/>
            <person name="Simmons R."/>
            <person name="Seto K."/>
            <person name="Myers J."/>
            <person name="Bonds A."/>
            <person name="Quandt C.A."/>
            <person name="Barry K."/>
            <person name="Liu P."/>
            <person name="Grigoriev I."/>
            <person name="Longcore J.E."/>
            <person name="James T.Y."/>
        </authorList>
    </citation>
    <scope>NUCLEOTIDE SEQUENCE</scope>
    <source>
        <strain evidence="2">JEL0513</strain>
    </source>
</reference>